<evidence type="ECO:0000256" key="3">
    <source>
        <dbReference type="ARBA" id="ARBA00022801"/>
    </source>
</evidence>
<dbReference type="PANTHER" id="PTHR43806:SF11">
    <property type="entry name" value="CEREVISIN-RELATED"/>
    <property type="match status" value="1"/>
</dbReference>
<dbReference type="GO" id="GO:0004252">
    <property type="term" value="F:serine-type endopeptidase activity"/>
    <property type="evidence" value="ECO:0007669"/>
    <property type="project" value="UniProtKB-UniRule"/>
</dbReference>
<dbReference type="EMBL" id="SGXE01000005">
    <property type="protein sequence ID" value="RZS91945.1"/>
    <property type="molecule type" value="Genomic_DNA"/>
</dbReference>
<keyword evidence="2 5" id="KW-0645">Protease</keyword>
<dbReference type="GO" id="GO:0006508">
    <property type="term" value="P:proteolysis"/>
    <property type="evidence" value="ECO:0007669"/>
    <property type="project" value="UniProtKB-KW"/>
</dbReference>
<dbReference type="AlphaFoldDB" id="A0A4Q7NXE3"/>
<keyword evidence="8" id="KW-1185">Reference proteome</keyword>
<evidence type="ECO:0000313" key="8">
    <source>
        <dbReference type="Proteomes" id="UP000292262"/>
    </source>
</evidence>
<accession>A0A4Q7NXE3</accession>
<dbReference type="OrthoDB" id="9798386at2"/>
<dbReference type="PRINTS" id="PR00723">
    <property type="entry name" value="SUBTILISIN"/>
</dbReference>
<evidence type="ECO:0000256" key="5">
    <source>
        <dbReference type="PROSITE-ProRule" id="PRU01240"/>
    </source>
</evidence>
<dbReference type="PANTHER" id="PTHR43806">
    <property type="entry name" value="PEPTIDASE S8"/>
    <property type="match status" value="1"/>
</dbReference>
<feature type="active site" description="Charge relay system" evidence="5">
    <location>
        <position position="221"/>
    </location>
</feature>
<name>A0A4Q7NXE3_9FLAO</name>
<evidence type="ECO:0000256" key="2">
    <source>
        <dbReference type="ARBA" id="ARBA00022670"/>
    </source>
</evidence>
<dbReference type="PROSITE" id="PS51257">
    <property type="entry name" value="PROKAR_LIPOPROTEIN"/>
    <property type="match status" value="1"/>
</dbReference>
<dbReference type="InterPro" id="IPR000209">
    <property type="entry name" value="Peptidase_S8/S53_dom"/>
</dbReference>
<reference evidence="7 8" key="1">
    <citation type="submission" date="2019-02" db="EMBL/GenBank/DDBJ databases">
        <title>Genomic Encyclopedia of Type Strains, Phase IV (KMG-IV): sequencing the most valuable type-strain genomes for metagenomic binning, comparative biology and taxonomic classification.</title>
        <authorList>
            <person name="Goeker M."/>
        </authorList>
    </citation>
    <scope>NUCLEOTIDE SEQUENCE [LARGE SCALE GENOMIC DNA]</scope>
    <source>
        <strain evidence="7 8">DSM 17196</strain>
    </source>
</reference>
<dbReference type="RefSeq" id="WP_130287574.1">
    <property type="nucleotide sequence ID" value="NZ_SGXE01000005.1"/>
</dbReference>
<evidence type="ECO:0000256" key="1">
    <source>
        <dbReference type="ARBA" id="ARBA00011073"/>
    </source>
</evidence>
<feature type="active site" description="Charge relay system" evidence="5">
    <location>
        <position position="271"/>
    </location>
</feature>
<dbReference type="SUPFAM" id="SSF52743">
    <property type="entry name" value="Subtilisin-like"/>
    <property type="match status" value="1"/>
</dbReference>
<dbReference type="Pfam" id="PF00082">
    <property type="entry name" value="Peptidase_S8"/>
    <property type="match status" value="1"/>
</dbReference>
<gene>
    <name evidence="7" type="ORF">EV197_3049</name>
</gene>
<dbReference type="InterPro" id="IPR036852">
    <property type="entry name" value="Peptidase_S8/S53_dom_sf"/>
</dbReference>
<evidence type="ECO:0000259" key="6">
    <source>
        <dbReference type="Pfam" id="PF00082"/>
    </source>
</evidence>
<dbReference type="CDD" id="cd00306">
    <property type="entry name" value="Peptidases_S8_S53"/>
    <property type="match status" value="1"/>
</dbReference>
<feature type="active site" description="Charge relay system" evidence="5">
    <location>
        <position position="442"/>
    </location>
</feature>
<dbReference type="InterPro" id="IPR050131">
    <property type="entry name" value="Peptidase_S8_subtilisin-like"/>
</dbReference>
<keyword evidence="4 5" id="KW-0720">Serine protease</keyword>
<dbReference type="Gene3D" id="3.40.50.200">
    <property type="entry name" value="Peptidase S8/S53 domain"/>
    <property type="match status" value="1"/>
</dbReference>
<protein>
    <submittedName>
        <fullName evidence="7">Subtilisin family serine protease</fullName>
    </submittedName>
</protein>
<proteinExistence type="inferred from homology"/>
<organism evidence="7 8">
    <name type="scientific">Aquimarina brevivitae</name>
    <dbReference type="NCBI Taxonomy" id="323412"/>
    <lineage>
        <taxon>Bacteria</taxon>
        <taxon>Pseudomonadati</taxon>
        <taxon>Bacteroidota</taxon>
        <taxon>Flavobacteriia</taxon>
        <taxon>Flavobacteriales</taxon>
        <taxon>Flavobacteriaceae</taxon>
        <taxon>Aquimarina</taxon>
    </lineage>
</organism>
<dbReference type="Proteomes" id="UP000292262">
    <property type="component" value="Unassembled WGS sequence"/>
</dbReference>
<comment type="caution">
    <text evidence="7">The sequence shown here is derived from an EMBL/GenBank/DDBJ whole genome shotgun (WGS) entry which is preliminary data.</text>
</comment>
<sequence>MKKVAFLLLGLLVIYSCSKENPDEIVDGNAEILDAQKLLSVKEVNQFIENELKTTGDVNWTEAPANVLWSATVHGGEVLSIGYGEEGQSFAVQKSAELLNAKENIFSIIATLENTKKQDMVVSDDDILNVIDTRVTSLETIETLQKTEKVRYLEPIGYNLYLEPVAEKSKLGCDQNGANVNSNDYRVISPNSWLPWNFDIHKITEAWNYSTGAGITVGLIDTGLSTGQNLLGSSFNDGFSSGRSVQRFGTYIDSPWWWSNNVDGPNDRCGHGTSMAAAIAAPRNNDFMPVGVAYNCNLVSYRGTADVVLNDYHERKGVSNALKALGNRGDVKVISMSIGYPWSIGNVKDAVRYAYSRGKMLIAAGGTSTSFTNWYGVIFPASMSETVAVTGIKDNGYNRCDICHDGNKIDFTIVMQRAGNSSRNVPVLGFNGGQRDYVSGSSVATAMTAGIAALVWSRNPNMSRNQVLEKLKRSGEFYPNRSSKFGYGNINALKAVQ</sequence>
<comment type="similarity">
    <text evidence="1 5">Belongs to the peptidase S8 family.</text>
</comment>
<evidence type="ECO:0000256" key="4">
    <source>
        <dbReference type="ARBA" id="ARBA00022825"/>
    </source>
</evidence>
<dbReference type="PROSITE" id="PS51892">
    <property type="entry name" value="SUBTILASE"/>
    <property type="match status" value="1"/>
</dbReference>
<feature type="domain" description="Peptidase S8/S53" evidence="6">
    <location>
        <begin position="212"/>
        <end position="488"/>
    </location>
</feature>
<evidence type="ECO:0000313" key="7">
    <source>
        <dbReference type="EMBL" id="RZS91945.1"/>
    </source>
</evidence>
<keyword evidence="3 5" id="KW-0378">Hydrolase</keyword>
<dbReference type="InterPro" id="IPR015500">
    <property type="entry name" value="Peptidase_S8_subtilisin-rel"/>
</dbReference>